<name>A0ABQ6I8K9_9MICO</name>
<evidence type="ECO:0000313" key="3">
    <source>
        <dbReference type="Proteomes" id="UP001157091"/>
    </source>
</evidence>
<keyword evidence="3" id="KW-1185">Reference proteome</keyword>
<gene>
    <name evidence="2" type="ORF">GCM10025864_40620</name>
</gene>
<dbReference type="EMBL" id="BSUK01000001">
    <property type="protein sequence ID" value="GMA26303.1"/>
    <property type="molecule type" value="Genomic_DNA"/>
</dbReference>
<comment type="caution">
    <text evidence="2">The sequence shown here is derived from an EMBL/GenBank/DDBJ whole genome shotgun (WGS) entry which is preliminary data.</text>
</comment>
<reference evidence="3" key="1">
    <citation type="journal article" date="2019" name="Int. J. Syst. Evol. Microbiol.">
        <title>The Global Catalogue of Microorganisms (GCM) 10K type strain sequencing project: providing services to taxonomists for standard genome sequencing and annotation.</title>
        <authorList>
            <consortium name="The Broad Institute Genomics Platform"/>
            <consortium name="The Broad Institute Genome Sequencing Center for Infectious Disease"/>
            <person name="Wu L."/>
            <person name="Ma J."/>
        </authorList>
    </citation>
    <scope>NUCLEOTIDE SEQUENCE [LARGE SCALE GENOMIC DNA]</scope>
    <source>
        <strain evidence="3">NBRC 106348</strain>
    </source>
</reference>
<evidence type="ECO:0000313" key="2">
    <source>
        <dbReference type="EMBL" id="GMA26303.1"/>
    </source>
</evidence>
<feature type="region of interest" description="Disordered" evidence="1">
    <location>
        <begin position="68"/>
        <end position="90"/>
    </location>
</feature>
<sequence>MLASSRTAVTRCEIGFTWTKPCSQPGIDFGSTYALDRNVSGNRMIIEIPCTLEAVRAITPKNAKIQLTAQEHAITRRPASTTERRPPAGR</sequence>
<dbReference type="Proteomes" id="UP001157091">
    <property type="component" value="Unassembled WGS sequence"/>
</dbReference>
<accession>A0ABQ6I8K9</accession>
<protein>
    <submittedName>
        <fullName evidence="2">Uncharacterized protein</fullName>
    </submittedName>
</protein>
<evidence type="ECO:0000256" key="1">
    <source>
        <dbReference type="SAM" id="MobiDB-lite"/>
    </source>
</evidence>
<organism evidence="2 3">
    <name type="scientific">Luteimicrobium album</name>
    <dbReference type="NCBI Taxonomy" id="1054550"/>
    <lineage>
        <taxon>Bacteria</taxon>
        <taxon>Bacillati</taxon>
        <taxon>Actinomycetota</taxon>
        <taxon>Actinomycetes</taxon>
        <taxon>Micrococcales</taxon>
        <taxon>Luteimicrobium</taxon>
    </lineage>
</organism>
<proteinExistence type="predicted"/>